<sequence length="97" mass="11291">MENIFKQIQKSSFEKKKGDSTFKIQLKTIYGILNISLRIDDDNSIFVFINHNEIQQAFFAASIEIGPTSNLYEILNNCIKEFFEEISESYTNRLSVQ</sequence>
<dbReference type="AlphaFoldDB" id="A0A4Y8L3L4"/>
<gene>
    <name evidence="1" type="ORF">E2605_12455</name>
</gene>
<accession>A0A4Y8L3L4</accession>
<dbReference type="Proteomes" id="UP000297861">
    <property type="component" value="Unassembled WGS sequence"/>
</dbReference>
<keyword evidence="2" id="KW-1185">Reference proteome</keyword>
<dbReference type="EMBL" id="SOML01000007">
    <property type="protein sequence ID" value="TFD95640.1"/>
    <property type="molecule type" value="Genomic_DNA"/>
</dbReference>
<organism evidence="1 2">
    <name type="scientific">Dysgonomonas capnocytophagoides</name>
    <dbReference type="NCBI Taxonomy" id="45254"/>
    <lineage>
        <taxon>Bacteria</taxon>
        <taxon>Pseudomonadati</taxon>
        <taxon>Bacteroidota</taxon>
        <taxon>Bacteroidia</taxon>
        <taxon>Bacteroidales</taxon>
        <taxon>Dysgonomonadaceae</taxon>
        <taxon>Dysgonomonas</taxon>
    </lineage>
</organism>
<comment type="caution">
    <text evidence="1">The sequence shown here is derived from an EMBL/GenBank/DDBJ whole genome shotgun (WGS) entry which is preliminary data.</text>
</comment>
<dbReference type="RefSeq" id="WP_134436659.1">
    <property type="nucleotide sequence ID" value="NZ_JAWZLG010000074.1"/>
</dbReference>
<evidence type="ECO:0000313" key="2">
    <source>
        <dbReference type="Proteomes" id="UP000297861"/>
    </source>
</evidence>
<name>A0A4Y8L3L4_9BACT</name>
<proteinExistence type="predicted"/>
<reference evidence="1 2" key="1">
    <citation type="submission" date="2019-03" db="EMBL/GenBank/DDBJ databases">
        <title>San Antonio Military Medical Center submission to MRSN (WRAIR), pending publication.</title>
        <authorList>
            <person name="Blyth D.M."/>
            <person name="Mccarthy S.L."/>
            <person name="Schall S.E."/>
            <person name="Stam J.A."/>
            <person name="Ong A.C."/>
            <person name="Mcgann P.T."/>
        </authorList>
    </citation>
    <scope>NUCLEOTIDE SEQUENCE [LARGE SCALE GENOMIC DNA]</scope>
    <source>
        <strain evidence="1 2">MRSN571793</strain>
    </source>
</reference>
<evidence type="ECO:0000313" key="1">
    <source>
        <dbReference type="EMBL" id="TFD95640.1"/>
    </source>
</evidence>
<protein>
    <submittedName>
        <fullName evidence="1">Uncharacterized protein</fullName>
    </submittedName>
</protein>